<feature type="non-terminal residue" evidence="2">
    <location>
        <position position="106"/>
    </location>
</feature>
<sequence length="106" mass="11395">MQELSGDSSDEEFAPEAHGTFTSPAKFAGLEPPNPPSTGSSKLDPHSTSSKNGSFKQKDAASTEDTAVSTEADIRNMVEDMSIQKPAGLDQISQKLQNMEEAFKYL</sequence>
<organism evidence="3">
    <name type="scientific">Candida tenuis (strain ATCC 10573 / BCRC 21748 / CBS 615 / JCM 9827 / NBRC 10315 / NRRL Y-1498 / VKM Y-70)</name>
    <name type="common">Yeast</name>
    <name type="synonym">Yamadazyma tenuis</name>
    <dbReference type="NCBI Taxonomy" id="590646"/>
    <lineage>
        <taxon>Eukaryota</taxon>
        <taxon>Fungi</taxon>
        <taxon>Dikarya</taxon>
        <taxon>Ascomycota</taxon>
        <taxon>Saccharomycotina</taxon>
        <taxon>Pichiomycetes</taxon>
        <taxon>Debaryomycetaceae</taxon>
        <taxon>Yamadazyma</taxon>
    </lineage>
</organism>
<feature type="compositionally biased region" description="Polar residues" evidence="1">
    <location>
        <begin position="37"/>
        <end position="55"/>
    </location>
</feature>
<name>G3AWE2_CANTC</name>
<evidence type="ECO:0000313" key="2">
    <source>
        <dbReference type="EMBL" id="EGV66521.1"/>
    </source>
</evidence>
<dbReference type="Proteomes" id="UP000000707">
    <property type="component" value="Unassembled WGS sequence"/>
</dbReference>
<dbReference type="EMBL" id="GL996510">
    <property type="protein sequence ID" value="EGV66521.1"/>
    <property type="molecule type" value="Genomic_DNA"/>
</dbReference>
<accession>G3AWE2</accession>
<dbReference type="AlphaFoldDB" id="G3AWE2"/>
<keyword evidence="3" id="KW-1185">Reference proteome</keyword>
<gene>
    <name evidence="2" type="ORF">CANTEDRAFT_112241</name>
</gene>
<dbReference type="HOGENOM" id="CLU_2229431_0_0_1"/>
<feature type="region of interest" description="Disordered" evidence="1">
    <location>
        <begin position="1"/>
        <end position="72"/>
    </location>
</feature>
<evidence type="ECO:0000256" key="1">
    <source>
        <dbReference type="SAM" id="MobiDB-lite"/>
    </source>
</evidence>
<proteinExistence type="predicted"/>
<protein>
    <submittedName>
        <fullName evidence="2">Uncharacterized protein</fullName>
    </submittedName>
</protein>
<reference evidence="2 3" key="1">
    <citation type="journal article" date="2011" name="Proc. Natl. Acad. Sci. U.S.A.">
        <title>Comparative genomics of xylose-fermenting fungi for enhanced biofuel production.</title>
        <authorList>
            <person name="Wohlbach D.J."/>
            <person name="Kuo A."/>
            <person name="Sato T.K."/>
            <person name="Potts K.M."/>
            <person name="Salamov A.A."/>
            <person name="LaButti K.M."/>
            <person name="Sun H."/>
            <person name="Clum A."/>
            <person name="Pangilinan J.L."/>
            <person name="Lindquist E.A."/>
            <person name="Lucas S."/>
            <person name="Lapidus A."/>
            <person name="Jin M."/>
            <person name="Gunawan C."/>
            <person name="Balan V."/>
            <person name="Dale B.E."/>
            <person name="Jeffries T.W."/>
            <person name="Zinkel R."/>
            <person name="Barry K.W."/>
            <person name="Grigoriev I.V."/>
            <person name="Gasch A.P."/>
        </authorList>
    </citation>
    <scope>NUCLEOTIDE SEQUENCE [LARGE SCALE GENOMIC DNA]</scope>
    <source>
        <strain evidence="3">ATCC 10573 / BCRC 21748 / CBS 615 / JCM 9827 / NBRC 10315 / NRRL Y-1498 / VKM Y-70</strain>
    </source>
</reference>
<evidence type="ECO:0000313" key="3">
    <source>
        <dbReference type="Proteomes" id="UP000000707"/>
    </source>
</evidence>